<feature type="region of interest" description="Disordered" evidence="12">
    <location>
        <begin position="312"/>
        <end position="371"/>
    </location>
</feature>
<feature type="transmembrane region" description="Helical" evidence="10">
    <location>
        <begin position="630"/>
        <end position="653"/>
    </location>
</feature>
<evidence type="ECO:0000256" key="6">
    <source>
        <dbReference type="ARBA" id="ARBA00023065"/>
    </source>
</evidence>
<dbReference type="EMBL" id="BMOC01000004">
    <property type="protein sequence ID" value="GGJ02465.1"/>
    <property type="molecule type" value="Genomic_DNA"/>
</dbReference>
<evidence type="ECO:0000313" key="14">
    <source>
        <dbReference type="Proteomes" id="UP000653099"/>
    </source>
</evidence>
<dbReference type="OrthoDB" id="85892at2157"/>
<feature type="transmembrane region" description="Helical" evidence="10">
    <location>
        <begin position="396"/>
        <end position="427"/>
    </location>
</feature>
<dbReference type="PANTHER" id="PTHR11629:SF63">
    <property type="entry name" value="V-TYPE PROTON ATPASE SUBUNIT A"/>
    <property type="match status" value="1"/>
</dbReference>
<feature type="coiled-coil region" evidence="11">
    <location>
        <begin position="217"/>
        <end position="244"/>
    </location>
</feature>
<dbReference type="PANTHER" id="PTHR11629">
    <property type="entry name" value="VACUOLAR PROTON ATPASES"/>
    <property type="match status" value="1"/>
</dbReference>
<proteinExistence type="inferred from homology"/>
<accession>A0A830EEJ4</accession>
<evidence type="ECO:0000256" key="9">
    <source>
        <dbReference type="ARBA" id="ARBA00068671"/>
    </source>
</evidence>
<evidence type="ECO:0000256" key="1">
    <source>
        <dbReference type="ARBA" id="ARBA00004141"/>
    </source>
</evidence>
<keyword evidence="5 10" id="KW-1133">Transmembrane helix</keyword>
<dbReference type="GO" id="GO:0051117">
    <property type="term" value="F:ATPase binding"/>
    <property type="evidence" value="ECO:0007669"/>
    <property type="project" value="TreeGrafter"/>
</dbReference>
<dbReference type="Gene3D" id="1.20.1460.20">
    <property type="match status" value="1"/>
</dbReference>
<dbReference type="GO" id="GO:0033179">
    <property type="term" value="C:proton-transporting V-type ATPase, V0 domain"/>
    <property type="evidence" value="ECO:0007669"/>
    <property type="project" value="InterPro"/>
</dbReference>
<keyword evidence="6 10" id="KW-0406">Ion transport</keyword>
<keyword evidence="4 10" id="KW-0812">Transmembrane</keyword>
<protein>
    <recommendedName>
        <fullName evidence="9 10">A-type ATP synthase subunit I</fullName>
    </recommendedName>
</protein>
<feature type="transmembrane region" description="Helical" evidence="10">
    <location>
        <begin position="535"/>
        <end position="552"/>
    </location>
</feature>
<evidence type="ECO:0000256" key="8">
    <source>
        <dbReference type="ARBA" id="ARBA00059506"/>
    </source>
</evidence>
<name>A0A830EEJ4_9EURY</name>
<feature type="transmembrane region" description="Helical" evidence="10">
    <location>
        <begin position="439"/>
        <end position="457"/>
    </location>
</feature>
<keyword evidence="3 10" id="KW-0813">Transport</keyword>
<dbReference type="AlphaFoldDB" id="A0A830EEJ4"/>
<keyword evidence="11" id="KW-0175">Coiled coil</keyword>
<evidence type="ECO:0000256" key="5">
    <source>
        <dbReference type="ARBA" id="ARBA00022989"/>
    </source>
</evidence>
<keyword evidence="7 10" id="KW-0472">Membrane</keyword>
<evidence type="ECO:0000313" key="13">
    <source>
        <dbReference type="EMBL" id="GGJ02465.1"/>
    </source>
</evidence>
<dbReference type="GO" id="GO:0046961">
    <property type="term" value="F:proton-transporting ATPase activity, rotational mechanism"/>
    <property type="evidence" value="ECO:0007669"/>
    <property type="project" value="InterPro"/>
</dbReference>
<evidence type="ECO:0000256" key="2">
    <source>
        <dbReference type="ARBA" id="ARBA00009904"/>
    </source>
</evidence>
<feature type="transmembrane region" description="Helical" evidence="10">
    <location>
        <begin position="694"/>
        <end position="716"/>
    </location>
</feature>
<feature type="compositionally biased region" description="Basic and acidic residues" evidence="12">
    <location>
        <begin position="312"/>
        <end position="324"/>
    </location>
</feature>
<comment type="similarity">
    <text evidence="2 10">Belongs to the V-ATPase 116 kDa subunit family.</text>
</comment>
<comment type="function">
    <text evidence="8">Component of the A-type ATP synthase that produces ATP from ADP in the presence of a proton gradient across the membrane.</text>
</comment>
<evidence type="ECO:0000256" key="10">
    <source>
        <dbReference type="RuleBase" id="RU361189"/>
    </source>
</evidence>
<evidence type="ECO:0000256" key="3">
    <source>
        <dbReference type="ARBA" id="ARBA00022448"/>
    </source>
</evidence>
<comment type="subcellular location">
    <subcellularLocation>
        <location evidence="1">Membrane</location>
        <topology evidence="1">Multi-pass membrane protein</topology>
    </subcellularLocation>
</comment>
<evidence type="ECO:0000256" key="4">
    <source>
        <dbReference type="ARBA" id="ARBA00022692"/>
    </source>
</evidence>
<organism evidence="13 14">
    <name type="scientific">Halobellus salinus</name>
    <dbReference type="NCBI Taxonomy" id="931585"/>
    <lineage>
        <taxon>Archaea</taxon>
        <taxon>Methanobacteriati</taxon>
        <taxon>Methanobacteriota</taxon>
        <taxon>Stenosarchaea group</taxon>
        <taxon>Halobacteria</taxon>
        <taxon>Halobacteriales</taxon>
        <taxon>Haloferacaceae</taxon>
        <taxon>Halobellus</taxon>
    </lineage>
</organism>
<keyword evidence="14" id="KW-1185">Reference proteome</keyword>
<feature type="transmembrane region" description="Helical" evidence="10">
    <location>
        <begin position="592"/>
        <end position="609"/>
    </location>
</feature>
<dbReference type="GO" id="GO:0007035">
    <property type="term" value="P:vacuolar acidification"/>
    <property type="evidence" value="ECO:0007669"/>
    <property type="project" value="TreeGrafter"/>
</dbReference>
<gene>
    <name evidence="13" type="ORF">GCM10008995_10290</name>
</gene>
<dbReference type="RefSeq" id="WP_188786323.1">
    <property type="nucleotide sequence ID" value="NZ_BMOC01000004.1"/>
</dbReference>
<dbReference type="InterPro" id="IPR002490">
    <property type="entry name" value="V-ATPase_116kDa_su"/>
</dbReference>
<dbReference type="Gene3D" id="3.30.70.2170">
    <property type="match status" value="1"/>
</dbReference>
<dbReference type="GO" id="GO:0016471">
    <property type="term" value="C:vacuolar proton-transporting V-type ATPase complex"/>
    <property type="evidence" value="ECO:0007669"/>
    <property type="project" value="TreeGrafter"/>
</dbReference>
<feature type="coiled-coil region" evidence="11">
    <location>
        <begin position="85"/>
        <end position="119"/>
    </location>
</feature>
<evidence type="ECO:0000256" key="7">
    <source>
        <dbReference type="ARBA" id="ARBA00023136"/>
    </source>
</evidence>
<reference evidence="13" key="2">
    <citation type="submission" date="2020-09" db="EMBL/GenBank/DDBJ databases">
        <authorList>
            <person name="Sun Q."/>
            <person name="Ohkuma M."/>
        </authorList>
    </citation>
    <scope>NUCLEOTIDE SEQUENCE</scope>
    <source>
        <strain evidence="13">JCM 14359</strain>
    </source>
</reference>
<reference evidence="13" key="1">
    <citation type="journal article" date="2014" name="Int. J. Syst. Evol. Microbiol.">
        <title>Complete genome sequence of Corynebacterium casei LMG S-19264T (=DSM 44701T), isolated from a smear-ripened cheese.</title>
        <authorList>
            <consortium name="US DOE Joint Genome Institute (JGI-PGF)"/>
            <person name="Walter F."/>
            <person name="Albersmeier A."/>
            <person name="Kalinowski J."/>
            <person name="Ruckert C."/>
        </authorList>
    </citation>
    <scope>NUCLEOTIDE SEQUENCE</scope>
    <source>
        <strain evidence="13">JCM 14359</strain>
    </source>
</reference>
<dbReference type="Gene3D" id="3.30.70.2750">
    <property type="match status" value="1"/>
</dbReference>
<dbReference type="Proteomes" id="UP000653099">
    <property type="component" value="Unassembled WGS sequence"/>
</dbReference>
<feature type="transmembrane region" description="Helical" evidence="10">
    <location>
        <begin position="494"/>
        <end position="515"/>
    </location>
</feature>
<comment type="caution">
    <text evidence="13">The sequence shown here is derived from an EMBL/GenBank/DDBJ whole genome shotgun (WGS) entry which is preliminary data.</text>
</comment>
<dbReference type="Pfam" id="PF01496">
    <property type="entry name" value="V_ATPase_I"/>
    <property type="match status" value="1"/>
</dbReference>
<evidence type="ECO:0000256" key="11">
    <source>
        <dbReference type="SAM" id="Coils"/>
    </source>
</evidence>
<sequence length="756" mass="81567">MLRPERMSKVSVTGSSAVMEAVIDTVHGLNLLHVTEYDGSWEGFEPGDPASGAEESSERLVTVRALESILGLDAEDAGPTRIVTDDALDEELAEIRTRVNDLDDRRQDLESQIRSIDDDLESIEPFVDLGIDLDLLSGYDTLEVAVGTGDRETVERALGDAAAIETYQVFAGDDTLCVFARPAAETDAGDALNDALVGAEFTALDVPDGEGSPGEYAAELEHERDRLESDLDTVDAELESEKTDAAGFLLAAEEKLSIDVQRTEAPLSFATTDNAFVAEGWIPSEEYLDFEAAIEDAVGDRVEVEELERARFSADGTDHVREDVPADPGKPGGEVGSPTAADGGSTDDARADGGTPVVMDDDEPPTVQDNPGVVKPFEVLVQAVSRPSYREFDPTVVIFLTFPAFFGFMIGDLGYGIIYTAIGYFLYTNFEDSPAFRSMGGVTIAAGIFTAVFGVLYGELFGLHVISTYLWEGVVGLAHAPIEKGLSPAGIDWARGWLVVSVLAGVFHLNIAWLVGFADDYQLHDLKHAVYENGSWLLMMNGLWVWVFSDALRGTAPEFIYTTFSSEGVLPLGFAGFPAMELFTIPVINGPFTLPLLAFFIGLGLLIVGEPIEAVEFLNVLVNVLSYTRLAAVLLAKAGMAFTVNLMFFGVYVTETGPDAEWHFGLGHMPEVGSMAHGHEVTEIMFGGLVHGSAAAMLVGLLVLVVGHLLVLALGVTSAGLQSVRLEYVEFFNKFFDGGGREYDPFGYDRRFTTED</sequence>
<evidence type="ECO:0000256" key="12">
    <source>
        <dbReference type="SAM" id="MobiDB-lite"/>
    </source>
</evidence>